<dbReference type="AlphaFoldDB" id="Q23C32"/>
<accession>Q23C32</accession>
<dbReference type="KEGG" id="tet:TTHERM_00224510"/>
<organism evidence="1 2">
    <name type="scientific">Tetrahymena thermophila (strain SB210)</name>
    <dbReference type="NCBI Taxonomy" id="312017"/>
    <lineage>
        <taxon>Eukaryota</taxon>
        <taxon>Sar</taxon>
        <taxon>Alveolata</taxon>
        <taxon>Ciliophora</taxon>
        <taxon>Intramacronucleata</taxon>
        <taxon>Oligohymenophorea</taxon>
        <taxon>Hymenostomatida</taxon>
        <taxon>Tetrahymenina</taxon>
        <taxon>Tetrahymenidae</taxon>
        <taxon>Tetrahymena</taxon>
    </lineage>
</organism>
<dbReference type="InParanoid" id="Q23C32"/>
<sequence length="172" mass="19696">MKIQKKLNIIGFKNKQSRLQKCLAFKKNSQKQFQTFEISINLLGLFEINIIFYSNQPGYQVTQNGDCGSNSQNDNCLVYDEYGNCTLCNDGYYPNQNGCSNQDLCWLKLDPVTNSLFCSECRQQTDKQIAKINQVCQVTNKRDNCAQYVNTTSQYGQTQAVCIRCQDGKQIF</sequence>
<dbReference type="Proteomes" id="UP000009168">
    <property type="component" value="Unassembled WGS sequence"/>
</dbReference>
<dbReference type="GeneID" id="7823429"/>
<proteinExistence type="predicted"/>
<dbReference type="EMBL" id="GG662718">
    <property type="protein sequence ID" value="EAR93936.1"/>
    <property type="molecule type" value="Genomic_DNA"/>
</dbReference>
<keyword evidence="2" id="KW-1185">Reference proteome</keyword>
<name>Q23C32_TETTS</name>
<dbReference type="HOGENOM" id="CLU_1558370_0_0_1"/>
<gene>
    <name evidence="1" type="ORF">TTHERM_00224510</name>
</gene>
<evidence type="ECO:0000313" key="1">
    <source>
        <dbReference type="EMBL" id="EAR93936.1"/>
    </source>
</evidence>
<evidence type="ECO:0000313" key="2">
    <source>
        <dbReference type="Proteomes" id="UP000009168"/>
    </source>
</evidence>
<dbReference type="RefSeq" id="XP_001014181.1">
    <property type="nucleotide sequence ID" value="XM_001014181.1"/>
</dbReference>
<protein>
    <submittedName>
        <fullName evidence="1">Uncharacterized protein</fullName>
    </submittedName>
</protein>
<reference evidence="2" key="1">
    <citation type="journal article" date="2006" name="PLoS Biol.">
        <title>Macronuclear genome sequence of the ciliate Tetrahymena thermophila, a model eukaryote.</title>
        <authorList>
            <person name="Eisen J.A."/>
            <person name="Coyne R.S."/>
            <person name="Wu M."/>
            <person name="Wu D."/>
            <person name="Thiagarajan M."/>
            <person name="Wortman J.R."/>
            <person name="Badger J.H."/>
            <person name="Ren Q."/>
            <person name="Amedeo P."/>
            <person name="Jones K.M."/>
            <person name="Tallon L.J."/>
            <person name="Delcher A.L."/>
            <person name="Salzberg S.L."/>
            <person name="Silva J.C."/>
            <person name="Haas B.J."/>
            <person name="Majoros W.H."/>
            <person name="Farzad M."/>
            <person name="Carlton J.M."/>
            <person name="Smith R.K. Jr."/>
            <person name="Garg J."/>
            <person name="Pearlman R.E."/>
            <person name="Karrer K.M."/>
            <person name="Sun L."/>
            <person name="Manning G."/>
            <person name="Elde N.C."/>
            <person name="Turkewitz A.P."/>
            <person name="Asai D.J."/>
            <person name="Wilkes D.E."/>
            <person name="Wang Y."/>
            <person name="Cai H."/>
            <person name="Collins K."/>
            <person name="Stewart B.A."/>
            <person name="Lee S.R."/>
            <person name="Wilamowska K."/>
            <person name="Weinberg Z."/>
            <person name="Ruzzo W.L."/>
            <person name="Wloga D."/>
            <person name="Gaertig J."/>
            <person name="Frankel J."/>
            <person name="Tsao C.-C."/>
            <person name="Gorovsky M.A."/>
            <person name="Keeling P.J."/>
            <person name="Waller R.F."/>
            <person name="Patron N.J."/>
            <person name="Cherry J.M."/>
            <person name="Stover N.A."/>
            <person name="Krieger C.J."/>
            <person name="del Toro C."/>
            <person name="Ryder H.F."/>
            <person name="Williamson S.C."/>
            <person name="Barbeau R.A."/>
            <person name="Hamilton E.P."/>
            <person name="Orias E."/>
        </authorList>
    </citation>
    <scope>NUCLEOTIDE SEQUENCE [LARGE SCALE GENOMIC DNA]</scope>
    <source>
        <strain evidence="2">SB210</strain>
    </source>
</reference>